<evidence type="ECO:0000313" key="5">
    <source>
        <dbReference type="Proteomes" id="UP000664132"/>
    </source>
</evidence>
<comment type="caution">
    <text evidence="4">The sequence shown here is derived from an EMBL/GenBank/DDBJ whole genome shotgun (WGS) entry which is preliminary data.</text>
</comment>
<keyword evidence="2" id="KW-0472">Membrane</keyword>
<evidence type="ECO:0000256" key="2">
    <source>
        <dbReference type="SAM" id="Phobius"/>
    </source>
</evidence>
<keyword evidence="2" id="KW-1133">Transmembrane helix</keyword>
<accession>A0A8H7TMG5</accession>
<evidence type="ECO:0000313" key="4">
    <source>
        <dbReference type="EMBL" id="KAG4421593.1"/>
    </source>
</evidence>
<dbReference type="PANTHER" id="PTHR34502">
    <property type="entry name" value="DUF6594 DOMAIN-CONTAINING PROTEIN-RELATED"/>
    <property type="match status" value="1"/>
</dbReference>
<dbReference type="PANTHER" id="PTHR34502:SF3">
    <property type="entry name" value="DUF6594 DOMAIN-CONTAINING PROTEIN"/>
    <property type="match status" value="1"/>
</dbReference>
<dbReference type="EMBL" id="JAFJYH010000062">
    <property type="protein sequence ID" value="KAG4421593.1"/>
    <property type="molecule type" value="Genomic_DNA"/>
</dbReference>
<evidence type="ECO:0000259" key="3">
    <source>
        <dbReference type="Pfam" id="PF20237"/>
    </source>
</evidence>
<gene>
    <name evidence="4" type="ORF">IFR04_005212</name>
</gene>
<proteinExistence type="predicted"/>
<feature type="transmembrane region" description="Helical" evidence="2">
    <location>
        <begin position="290"/>
        <end position="314"/>
    </location>
</feature>
<protein>
    <recommendedName>
        <fullName evidence="3">DUF6594 domain-containing protein</fullName>
    </recommendedName>
</protein>
<dbReference type="InterPro" id="IPR046529">
    <property type="entry name" value="DUF6594"/>
</dbReference>
<keyword evidence="5" id="KW-1185">Reference proteome</keyword>
<sequence length="376" mass="43115">MDVEGVRHRPTLGQHPPALADLSSAPTTSGVTASGLVEDALQVQEDTELKDSFVKINLRRFSTTFASRATSKEKKAQEELLNEQWGYHKLIKENYQEAPRGFPRLAAFVSSDEDYEIYRGFRTLHNRVIHHREVELTELEKRLTELDKSDEHNPATSHRLRRIKHQEGWDGEKNKLIDDIELKLKNYVKLVQRHAHMQAFGQTTQRTHKSLYNWIWQTKPLVPGEWDFIRYEEDFVSIKGDKSSYFETFLQDRLQSWPWKFLKPLLVTDREREKAKGSRGEYYSASRLKFWGGLLLVLTTVGILLTPVFLLFLIPMSRSLMAVTASIFIVLFSVVVSVITGAQVYKVFVSTATYSAIVVMFLGNISEGNGPATPPI</sequence>
<feature type="transmembrane region" description="Helical" evidence="2">
    <location>
        <begin position="347"/>
        <end position="365"/>
    </location>
</feature>
<dbReference type="OrthoDB" id="3533814at2759"/>
<evidence type="ECO:0000256" key="1">
    <source>
        <dbReference type="SAM" id="MobiDB-lite"/>
    </source>
</evidence>
<dbReference type="Pfam" id="PF20237">
    <property type="entry name" value="DUF6594"/>
    <property type="match status" value="1"/>
</dbReference>
<feature type="transmembrane region" description="Helical" evidence="2">
    <location>
        <begin position="320"/>
        <end position="340"/>
    </location>
</feature>
<feature type="region of interest" description="Disordered" evidence="1">
    <location>
        <begin position="1"/>
        <end position="31"/>
    </location>
</feature>
<feature type="domain" description="DUF6594" evidence="3">
    <location>
        <begin position="102"/>
        <end position="359"/>
    </location>
</feature>
<dbReference type="Proteomes" id="UP000664132">
    <property type="component" value="Unassembled WGS sequence"/>
</dbReference>
<organism evidence="4 5">
    <name type="scientific">Cadophora malorum</name>
    <dbReference type="NCBI Taxonomy" id="108018"/>
    <lineage>
        <taxon>Eukaryota</taxon>
        <taxon>Fungi</taxon>
        <taxon>Dikarya</taxon>
        <taxon>Ascomycota</taxon>
        <taxon>Pezizomycotina</taxon>
        <taxon>Leotiomycetes</taxon>
        <taxon>Helotiales</taxon>
        <taxon>Ploettnerulaceae</taxon>
        <taxon>Cadophora</taxon>
    </lineage>
</organism>
<reference evidence="4" key="1">
    <citation type="submission" date="2021-02" db="EMBL/GenBank/DDBJ databases">
        <title>Genome sequence Cadophora malorum strain M34.</title>
        <authorList>
            <person name="Stefanovic E."/>
            <person name="Vu D."/>
            <person name="Scully C."/>
            <person name="Dijksterhuis J."/>
            <person name="Roader J."/>
            <person name="Houbraken J."/>
        </authorList>
    </citation>
    <scope>NUCLEOTIDE SEQUENCE</scope>
    <source>
        <strain evidence="4">M34</strain>
    </source>
</reference>
<keyword evidence="2" id="KW-0812">Transmembrane</keyword>
<dbReference type="AlphaFoldDB" id="A0A8H7TMG5"/>
<name>A0A8H7TMG5_9HELO</name>